<accession>A0A7K1FIE0</accession>
<reference evidence="2 3" key="1">
    <citation type="submission" date="2019-11" db="EMBL/GenBank/DDBJ databases">
        <authorList>
            <person name="Jiang L.-Q."/>
        </authorList>
    </citation>
    <scope>NUCLEOTIDE SEQUENCE [LARGE SCALE GENOMIC DNA]</scope>
    <source>
        <strain evidence="2 3">YIM 132087</strain>
    </source>
</reference>
<dbReference type="Proteomes" id="UP000460221">
    <property type="component" value="Unassembled WGS sequence"/>
</dbReference>
<evidence type="ECO:0000313" key="3">
    <source>
        <dbReference type="Proteomes" id="UP000460221"/>
    </source>
</evidence>
<sequence>MVVDDLDAAVPPGPPSTPPACTPPPSAGEPMNTPENPALARQLQAHADQVSADLVCQEQQWSGKWTRRRMIKGIGMAGVAALGTQLVTTKVSFAATGASNGNTLIVVFLRGGADGLRMLVPAGSALGGDYLRTVRGPLVQQNSDLLTLAGAPGWALNKGFSSLMPFWNSGEMTFVPAVSAAGVTRSHFQAQQQLERGGSSAPSGWLDRTLTALGPGTTFRAVSRGYASPASMSGNEQKLSMSSLANFSFPGWDGVRDASMKAISTLYRGDVSVLGQDVPVTMKALGTAEQARKNSTPANGAVYPSGDFSGALADLATMLKSEVGLQVATVDVGGWDTHTNEAGDLDGLVTAASTALAAFLKDLGPTRRKRVTVAVMTEFGRRVQMNASNGTDHGTGSLMFLLGGGLRRSAVAGAWQPLSAGTLQDGDVPVRNQAFDVLGELIQKRLGVGTLGTVFPGFQPRPLDLATAS</sequence>
<evidence type="ECO:0000256" key="1">
    <source>
        <dbReference type="SAM" id="MobiDB-lite"/>
    </source>
</evidence>
<dbReference type="PANTHER" id="PTHR43737">
    <property type="entry name" value="BLL7424 PROTEIN"/>
    <property type="match status" value="1"/>
</dbReference>
<evidence type="ECO:0000313" key="2">
    <source>
        <dbReference type="EMBL" id="MTD13850.1"/>
    </source>
</evidence>
<name>A0A7K1FIE0_9ACTN</name>
<dbReference type="EMBL" id="WLYK01000001">
    <property type="protein sequence ID" value="MTD13850.1"/>
    <property type="molecule type" value="Genomic_DNA"/>
</dbReference>
<proteinExistence type="predicted"/>
<feature type="compositionally biased region" description="Pro residues" evidence="1">
    <location>
        <begin position="11"/>
        <end position="27"/>
    </location>
</feature>
<dbReference type="Pfam" id="PF07394">
    <property type="entry name" value="DUF1501"/>
    <property type="match status" value="1"/>
</dbReference>
<protein>
    <submittedName>
        <fullName evidence="2">DUF1501 domain-containing protein</fullName>
    </submittedName>
</protein>
<dbReference type="AlphaFoldDB" id="A0A7K1FIE0"/>
<dbReference type="PANTHER" id="PTHR43737:SF1">
    <property type="entry name" value="DUF1501 DOMAIN-CONTAINING PROTEIN"/>
    <property type="match status" value="1"/>
</dbReference>
<feature type="region of interest" description="Disordered" evidence="1">
    <location>
        <begin position="1"/>
        <end position="35"/>
    </location>
</feature>
<comment type="caution">
    <text evidence="2">The sequence shown here is derived from an EMBL/GenBank/DDBJ whole genome shotgun (WGS) entry which is preliminary data.</text>
</comment>
<organism evidence="2 3">
    <name type="scientific">Nakamurella alba</name>
    <dbReference type="NCBI Taxonomy" id="2665158"/>
    <lineage>
        <taxon>Bacteria</taxon>
        <taxon>Bacillati</taxon>
        <taxon>Actinomycetota</taxon>
        <taxon>Actinomycetes</taxon>
        <taxon>Nakamurellales</taxon>
        <taxon>Nakamurellaceae</taxon>
        <taxon>Nakamurella</taxon>
    </lineage>
</organism>
<gene>
    <name evidence="2" type="ORF">GIS00_07835</name>
</gene>
<dbReference type="InterPro" id="IPR010869">
    <property type="entry name" value="DUF1501"/>
</dbReference>
<keyword evidence="3" id="KW-1185">Reference proteome</keyword>